<accession>A9DA56</accession>
<dbReference type="EMBL" id="ABIC01000017">
    <property type="protein sequence ID" value="EDQ00706.1"/>
    <property type="molecule type" value="Genomic_DNA"/>
</dbReference>
<dbReference type="InterPro" id="IPR042187">
    <property type="entry name" value="Flagellin_C_sub2"/>
</dbReference>
<organism evidence="8 9">
    <name type="scientific">Shewanella benthica KT99</name>
    <dbReference type="NCBI Taxonomy" id="314608"/>
    <lineage>
        <taxon>Bacteria</taxon>
        <taxon>Pseudomonadati</taxon>
        <taxon>Pseudomonadota</taxon>
        <taxon>Gammaproteobacteria</taxon>
        <taxon>Alteromonadales</taxon>
        <taxon>Shewanellaceae</taxon>
        <taxon>Shewanella</taxon>
    </lineage>
</organism>
<dbReference type="STRING" id="314608.KT99_15802"/>
<dbReference type="GO" id="GO:0009288">
    <property type="term" value="C:bacterial-type flagellum"/>
    <property type="evidence" value="ECO:0007669"/>
    <property type="project" value="UniProtKB-SubCell"/>
</dbReference>
<feature type="domain" description="Flagellin C-terminal" evidence="7">
    <location>
        <begin position="395"/>
        <end position="480"/>
    </location>
</feature>
<reference evidence="8 9" key="1">
    <citation type="submission" date="2007-10" db="EMBL/GenBank/DDBJ databases">
        <authorList>
            <person name="Yayanos A."/>
            <person name="Ferriera S."/>
            <person name="Johnson J."/>
            <person name="Kravitz S."/>
            <person name="Halpern A."/>
            <person name="Remington K."/>
            <person name="Beeson K."/>
            <person name="Tran B."/>
            <person name="Rogers Y.-H."/>
            <person name="Friedman R."/>
            <person name="Venter J.C."/>
        </authorList>
    </citation>
    <scope>NUCLEOTIDE SEQUENCE [LARGE SCALE GENOMIC DNA]</scope>
    <source>
        <strain evidence="8 9">KT99</strain>
    </source>
</reference>
<dbReference type="InterPro" id="IPR001029">
    <property type="entry name" value="Flagellin_N"/>
</dbReference>
<evidence type="ECO:0000256" key="5">
    <source>
        <dbReference type="SAM" id="MobiDB-lite"/>
    </source>
</evidence>
<feature type="domain" description="Flagellin N-terminal" evidence="6">
    <location>
        <begin position="5"/>
        <end position="141"/>
    </location>
</feature>
<comment type="subcellular location">
    <subcellularLocation>
        <location evidence="4">Secreted</location>
    </subcellularLocation>
    <subcellularLocation>
        <location evidence="4">Bacterial flagellum</location>
    </subcellularLocation>
</comment>
<dbReference type="PANTHER" id="PTHR42792:SF2">
    <property type="entry name" value="FLAGELLIN"/>
    <property type="match status" value="1"/>
</dbReference>
<dbReference type="Gene3D" id="2.30.220.10">
    <property type="entry name" value="f41 fragment of flagellin, C-terminal domain"/>
    <property type="match status" value="1"/>
</dbReference>
<gene>
    <name evidence="8" type="ORF">KT99_15802</name>
</gene>
<evidence type="ECO:0000256" key="2">
    <source>
        <dbReference type="ARBA" id="ARBA00022525"/>
    </source>
</evidence>
<dbReference type="Pfam" id="PF00700">
    <property type="entry name" value="Flagellin_C"/>
    <property type="match status" value="1"/>
</dbReference>
<dbReference type="PANTHER" id="PTHR42792">
    <property type="entry name" value="FLAGELLIN"/>
    <property type="match status" value="1"/>
</dbReference>
<evidence type="ECO:0000256" key="4">
    <source>
        <dbReference type="RuleBase" id="RU362073"/>
    </source>
</evidence>
<dbReference type="GO" id="GO:0005576">
    <property type="term" value="C:extracellular region"/>
    <property type="evidence" value="ECO:0007669"/>
    <property type="project" value="UniProtKB-SubCell"/>
</dbReference>
<dbReference type="Pfam" id="PF07196">
    <property type="entry name" value="Flagellin_IN"/>
    <property type="match status" value="1"/>
</dbReference>
<sequence>MAISVNTNVTSMKTQSSLNRAQSNLSTSMERLASGMRINSAKDDAAGLQISNRMTSQINGIGVAMRNANDGISIAQTAEGAMGESTNILQRMRDLSLQSANGSNSSEDRAAMQKEINSLQSELTRIAETTSFGGQKLLDGSYGTQSFQVGSEANETIDISLRSIAATNIGAYQSDAAGSLFGEDLVAAAAGTNGSAGGTMTITKGTSTTNVVTVANDTATEVAAAINQAGTGVKATAETNIEANLTAAYDVSLVMNVDDGTSTSAVDLTGITNNKDLAAAINDVSGETGVTAKIDNGTLTITSSTGADINFTEAGNGSGGMTLINKAADGTASATTTMANAGTTFVAAGAITLSSPAGFTVAAGISAEITTEATGVFAGVNTVDIGTASGAQNAIAIIDGAIAGIDSSRADLGAVQNRMSFTISNLDNVRSNVTDARSRIQDVDFAKETAEMTKQQILSQTSSAMLAQANQLPQVALSLLG</sequence>
<dbReference type="InterPro" id="IPR001492">
    <property type="entry name" value="Flagellin"/>
</dbReference>
<evidence type="ECO:0000313" key="9">
    <source>
        <dbReference type="Proteomes" id="UP000005839"/>
    </source>
</evidence>
<keyword evidence="8" id="KW-0966">Cell projection</keyword>
<dbReference type="InterPro" id="IPR010810">
    <property type="entry name" value="Flagellin_hook_IN_motif"/>
</dbReference>
<comment type="function">
    <text evidence="4">Flagellin is the subunit protein which polymerizes to form the filaments of bacterial flagella.</text>
</comment>
<dbReference type="RefSeq" id="WP_005499548.1">
    <property type="nucleotide sequence ID" value="NZ_ABIC01000017.1"/>
</dbReference>
<dbReference type="Gene3D" id="2.170.280.10">
    <property type="entry name" value="f41 fragment of flagellin, middle domain"/>
    <property type="match status" value="1"/>
</dbReference>
<dbReference type="GO" id="GO:0005198">
    <property type="term" value="F:structural molecule activity"/>
    <property type="evidence" value="ECO:0007669"/>
    <property type="project" value="UniProtKB-UniRule"/>
</dbReference>
<dbReference type="Pfam" id="PF00669">
    <property type="entry name" value="Flagellin_N"/>
    <property type="match status" value="1"/>
</dbReference>
<dbReference type="Gene3D" id="6.10.10.10">
    <property type="entry name" value="Flagellar export chaperone, C-terminal domain"/>
    <property type="match status" value="1"/>
</dbReference>
<dbReference type="Gene3D" id="1.20.1330.10">
    <property type="entry name" value="f41 fragment of flagellin, N-terminal domain"/>
    <property type="match status" value="1"/>
</dbReference>
<keyword evidence="2 4" id="KW-0964">Secreted</keyword>
<evidence type="ECO:0000259" key="7">
    <source>
        <dbReference type="Pfam" id="PF00700"/>
    </source>
</evidence>
<dbReference type="InterPro" id="IPR046358">
    <property type="entry name" value="Flagellin_C"/>
</dbReference>
<feature type="region of interest" description="Disordered" evidence="5">
    <location>
        <begin position="1"/>
        <end position="24"/>
    </location>
</feature>
<evidence type="ECO:0000313" key="8">
    <source>
        <dbReference type="EMBL" id="EDQ00706.1"/>
    </source>
</evidence>
<dbReference type="Gene3D" id="6.10.280.190">
    <property type="match status" value="1"/>
</dbReference>
<dbReference type="PRINTS" id="PR00207">
    <property type="entry name" value="FLAGELLIN"/>
</dbReference>
<keyword evidence="8" id="KW-0282">Flagellum</keyword>
<name>A9DA56_9GAMM</name>
<comment type="caution">
    <text evidence="8">The sequence shown here is derived from an EMBL/GenBank/DDBJ whole genome shotgun (WGS) entry which is preliminary data.</text>
</comment>
<protein>
    <recommendedName>
        <fullName evidence="4">Flagellin</fullName>
    </recommendedName>
</protein>
<comment type="similarity">
    <text evidence="1 4">Belongs to the bacterial flagellin family.</text>
</comment>
<evidence type="ECO:0000256" key="3">
    <source>
        <dbReference type="ARBA" id="ARBA00023143"/>
    </source>
</evidence>
<dbReference type="AlphaFoldDB" id="A9DA56"/>
<dbReference type="Proteomes" id="UP000005839">
    <property type="component" value="Unassembled WGS sequence"/>
</dbReference>
<proteinExistence type="inferred from homology"/>
<keyword evidence="3 4" id="KW-0975">Bacterial flagellum</keyword>
<keyword evidence="9" id="KW-1185">Reference proteome</keyword>
<evidence type="ECO:0000256" key="1">
    <source>
        <dbReference type="ARBA" id="ARBA00005709"/>
    </source>
</evidence>
<dbReference type="SUPFAM" id="SSF64518">
    <property type="entry name" value="Phase 1 flagellin"/>
    <property type="match status" value="1"/>
</dbReference>
<keyword evidence="8" id="KW-0969">Cilium</keyword>
<evidence type="ECO:0000259" key="6">
    <source>
        <dbReference type="Pfam" id="PF00669"/>
    </source>
</evidence>